<organism evidence="3 4">
    <name type="scientific">Sphingomonas cremea</name>
    <dbReference type="NCBI Taxonomy" id="2904799"/>
    <lineage>
        <taxon>Bacteria</taxon>
        <taxon>Pseudomonadati</taxon>
        <taxon>Pseudomonadota</taxon>
        <taxon>Alphaproteobacteria</taxon>
        <taxon>Sphingomonadales</taxon>
        <taxon>Sphingomonadaceae</taxon>
        <taxon>Sphingomonas</taxon>
    </lineage>
</organism>
<dbReference type="EMBL" id="JAKFGM010000002">
    <property type="protein sequence ID" value="MCF2515316.1"/>
    <property type="molecule type" value="Genomic_DNA"/>
</dbReference>
<keyword evidence="4" id="KW-1185">Reference proteome</keyword>
<dbReference type="GO" id="GO:0016787">
    <property type="term" value="F:hydrolase activity"/>
    <property type="evidence" value="ECO:0007669"/>
    <property type="project" value="UniProtKB-KW"/>
</dbReference>
<dbReference type="Gene3D" id="3.40.50.1820">
    <property type="entry name" value="alpha/beta hydrolase"/>
    <property type="match status" value="1"/>
</dbReference>
<comment type="caution">
    <text evidence="3">The sequence shown here is derived from an EMBL/GenBank/DDBJ whole genome shotgun (WGS) entry which is preliminary data.</text>
</comment>
<dbReference type="SUPFAM" id="SSF53474">
    <property type="entry name" value="alpha/beta-Hydrolases"/>
    <property type="match status" value="1"/>
</dbReference>
<evidence type="ECO:0000313" key="3">
    <source>
        <dbReference type="EMBL" id="MCF2515316.1"/>
    </source>
</evidence>
<dbReference type="Proteomes" id="UP001139410">
    <property type="component" value="Unassembled WGS sequence"/>
</dbReference>
<protein>
    <submittedName>
        <fullName evidence="3">Alpha/beta hydrolase</fullName>
    </submittedName>
</protein>
<dbReference type="RefSeq" id="WP_235067848.1">
    <property type="nucleotide sequence ID" value="NZ_JAKFGM010000002.1"/>
</dbReference>
<name>A0A9X1QMB2_9SPHN</name>
<evidence type="ECO:0000259" key="2">
    <source>
        <dbReference type="Pfam" id="PF20434"/>
    </source>
</evidence>
<accession>A0A9X1QMB2</accession>
<dbReference type="InterPro" id="IPR029058">
    <property type="entry name" value="AB_hydrolase_fold"/>
</dbReference>
<dbReference type="InterPro" id="IPR050300">
    <property type="entry name" value="GDXG_lipolytic_enzyme"/>
</dbReference>
<feature type="domain" description="BD-FAE-like" evidence="2">
    <location>
        <begin position="16"/>
        <end position="210"/>
    </location>
</feature>
<keyword evidence="1 3" id="KW-0378">Hydrolase</keyword>
<gene>
    <name evidence="3" type="ORF">LVY65_09605</name>
</gene>
<sequence length="253" mass="27014">MKLTLRYGSQEPQAGDLYLPDLPAPPVICLLHGGFWKVPYGRDQFTPIAEDLVGMGYAVWNLGYRRVGDAGGGWPGTFDDICSGVDFLATISATANALNLNRVVLIGHSAGGHLALWRAAQHGPDRQAPWPCMVPIWRVAALAPIADLASALRQRIGGDAVGQLLSSAHQSPEALCRATSPANLLPLHLPQLVLHGDRDDLVPPALSAQYAESAARAGDSVDLRILPGTGHMDFLDPASTAHEELCQWLREAA</sequence>
<reference evidence="3" key="1">
    <citation type="submission" date="2022-01" db="EMBL/GenBank/DDBJ databases">
        <authorList>
            <person name="Jo J.-H."/>
            <person name="Im W.-T."/>
        </authorList>
    </citation>
    <scope>NUCLEOTIDE SEQUENCE</scope>
    <source>
        <strain evidence="3">G124</strain>
    </source>
</reference>
<dbReference type="Pfam" id="PF20434">
    <property type="entry name" value="BD-FAE"/>
    <property type="match status" value="1"/>
</dbReference>
<dbReference type="AlphaFoldDB" id="A0A9X1QMB2"/>
<evidence type="ECO:0000256" key="1">
    <source>
        <dbReference type="ARBA" id="ARBA00022801"/>
    </source>
</evidence>
<dbReference type="PANTHER" id="PTHR48081">
    <property type="entry name" value="AB HYDROLASE SUPERFAMILY PROTEIN C4A8.06C"/>
    <property type="match status" value="1"/>
</dbReference>
<proteinExistence type="predicted"/>
<dbReference type="InterPro" id="IPR049492">
    <property type="entry name" value="BD-FAE-like_dom"/>
</dbReference>
<evidence type="ECO:0000313" key="4">
    <source>
        <dbReference type="Proteomes" id="UP001139410"/>
    </source>
</evidence>